<dbReference type="STRING" id="66420.A0A194PI11"/>
<keyword evidence="15" id="KW-1185">Reference proteome</keyword>
<evidence type="ECO:0000313" key="15">
    <source>
        <dbReference type="Proteomes" id="UP000053268"/>
    </source>
</evidence>
<keyword evidence="6" id="KW-0853">WD repeat</keyword>
<dbReference type="GO" id="GO:0007399">
    <property type="term" value="P:nervous system development"/>
    <property type="evidence" value="ECO:0007669"/>
    <property type="project" value="TreeGrafter"/>
</dbReference>
<keyword evidence="10" id="KW-0472">Membrane</keyword>
<dbReference type="Pfam" id="PF11768">
    <property type="entry name" value="Frtz"/>
    <property type="match status" value="2"/>
</dbReference>
<evidence type="ECO:0000256" key="8">
    <source>
        <dbReference type="ARBA" id="ARBA00022794"/>
    </source>
</evidence>
<feature type="region of interest" description="Disordered" evidence="13">
    <location>
        <begin position="586"/>
        <end position="611"/>
    </location>
</feature>
<comment type="similarity">
    <text evidence="3">Belongs to the WD repeat fritz family.</text>
</comment>
<keyword evidence="5" id="KW-0963">Cytoplasm</keyword>
<dbReference type="GO" id="GO:0005886">
    <property type="term" value="C:plasma membrane"/>
    <property type="evidence" value="ECO:0007669"/>
    <property type="project" value="UniProtKB-SubCell"/>
</dbReference>
<proteinExistence type="inferred from homology"/>
<dbReference type="GO" id="GO:0044782">
    <property type="term" value="P:cilium organization"/>
    <property type="evidence" value="ECO:0007669"/>
    <property type="project" value="TreeGrafter"/>
</dbReference>
<feature type="compositionally biased region" description="Pro residues" evidence="13">
    <location>
        <begin position="600"/>
        <end position="611"/>
    </location>
</feature>
<keyword evidence="4" id="KW-1003">Cell membrane</keyword>
<keyword evidence="9" id="KW-0969">Cilium</keyword>
<evidence type="ECO:0000256" key="10">
    <source>
        <dbReference type="ARBA" id="ARBA00023136"/>
    </source>
</evidence>
<evidence type="ECO:0000256" key="11">
    <source>
        <dbReference type="ARBA" id="ARBA00023212"/>
    </source>
</evidence>
<evidence type="ECO:0000256" key="13">
    <source>
        <dbReference type="SAM" id="MobiDB-lite"/>
    </source>
</evidence>
<comment type="subcellular location">
    <subcellularLocation>
        <location evidence="1">Cell membrane</location>
    </subcellularLocation>
    <subcellularLocation>
        <location evidence="2">Cytoplasm</location>
        <location evidence="2">Cytoskeleton</location>
        <location evidence="2">Cilium axoneme</location>
    </subcellularLocation>
</comment>
<evidence type="ECO:0000256" key="7">
    <source>
        <dbReference type="ARBA" id="ARBA00022737"/>
    </source>
</evidence>
<keyword evidence="12" id="KW-0966">Cell projection</keyword>
<dbReference type="Proteomes" id="UP000053268">
    <property type="component" value="Unassembled WGS sequence"/>
</dbReference>
<sequence>MAKLTCLYPNLKLVGNSFRSVESPSSRYETKKRLDETVYDAGKRNYCERRGGYWRIPKSSQLRQLESTLRDRHVVECIWVNDLLATLVFSSGVIAYVSIKPKTLDVTQILFDRYCIGKLSGQTVTGVVFTKTHLLFTHAERTATLFTFGKTIENSSHPCRLSDRDPHVQVLELGGARRAERRLSWCCDGSGVKVLLWSAASAEPAPWSPVLEDLANLHLYQIHGQQVSLIAFHQLENEVLCAELSQKNDNVVHIVEQTACHKNGVTVEWQQFDISNPEERVVHLSALRVGATRVSLPAVVRVARRSHCGHRLLATCIDGSLHIIHQATGLTHSVRAGFIPTDVRWAGELVLAVEEAGRLQCFDRALSLLHHHTKCLDLVSHFRDTRRMHVLATRDMKSGPIILALFAGGPLTLLHITHQRLLMAWIRADRTSNAVSLLRAMDWEEEGIECLRALSELVHGALRNSQQDKIMNSENAAQAALGAFLAPSVPLGTSALRFAPPVHDLARKFFHHLLRRGRIEKALSLAVDLSAWDLFADARWAARRAGQPHLAREAARAAHHYAHLHAEDSECSESCSQCSSRTCSESEEELTGYTRNGKTTPPPLPRLPQPPQPTILPVPITQNEPTSTHSIRPNLHQYLERDNTIWNTELRDDTCIDRKMYEEHFKPIKNLQTVKWQSVDNMLMNYRKPLSNANTDVPRSHLFDVIPRVQDDKVSHFKHVYQTDLREAIPTTYRYQSNINTNANGRLYRHDSTWSGKPHEKNKVKFSDTVTVAVVSEPPSSPDAAHELADSLPLCAPHKYLANFAPAPTVPKPPAKIPTANKLTISKVPTITKPNAKPIAKVATSPSLLNRQPVLRSTTWKCDACRDYVTNVC</sequence>
<evidence type="ECO:0000256" key="2">
    <source>
        <dbReference type="ARBA" id="ARBA00004430"/>
    </source>
</evidence>
<accession>A0A194PI11</accession>
<keyword evidence="7" id="KW-0677">Repeat</keyword>
<dbReference type="EMBL" id="KQ459603">
    <property type="protein sequence ID" value="KPI92688.1"/>
    <property type="molecule type" value="Genomic_DNA"/>
</dbReference>
<evidence type="ECO:0000256" key="1">
    <source>
        <dbReference type="ARBA" id="ARBA00004236"/>
    </source>
</evidence>
<name>A0A194PI11_PAPXU</name>
<dbReference type="GO" id="GO:0097541">
    <property type="term" value="C:axonemal basal plate"/>
    <property type="evidence" value="ECO:0007669"/>
    <property type="project" value="TreeGrafter"/>
</dbReference>
<dbReference type="PANTHER" id="PTHR13667:SF5">
    <property type="entry name" value="WD REPEAT-CONTAINING AND PLANAR CELL POLARITY EFFECTOR PROTEIN FRITZ HOMOLOG"/>
    <property type="match status" value="1"/>
</dbReference>
<dbReference type="InterPro" id="IPR024511">
    <property type="entry name" value="Frtz"/>
</dbReference>
<dbReference type="GO" id="GO:0045184">
    <property type="term" value="P:establishment of protein localization"/>
    <property type="evidence" value="ECO:0007669"/>
    <property type="project" value="TreeGrafter"/>
</dbReference>
<organism evidence="14 15">
    <name type="scientific">Papilio xuthus</name>
    <name type="common">Asian swallowtail butterfly</name>
    <dbReference type="NCBI Taxonomy" id="66420"/>
    <lineage>
        <taxon>Eukaryota</taxon>
        <taxon>Metazoa</taxon>
        <taxon>Ecdysozoa</taxon>
        <taxon>Arthropoda</taxon>
        <taxon>Hexapoda</taxon>
        <taxon>Insecta</taxon>
        <taxon>Pterygota</taxon>
        <taxon>Neoptera</taxon>
        <taxon>Endopterygota</taxon>
        <taxon>Lepidoptera</taxon>
        <taxon>Glossata</taxon>
        <taxon>Ditrysia</taxon>
        <taxon>Papilionoidea</taxon>
        <taxon>Papilionidae</taxon>
        <taxon>Papilioninae</taxon>
        <taxon>Papilio</taxon>
    </lineage>
</organism>
<evidence type="ECO:0000256" key="4">
    <source>
        <dbReference type="ARBA" id="ARBA00022475"/>
    </source>
</evidence>
<protein>
    <submittedName>
        <fullName evidence="14">WD repeat-containing and planar cell polarity effector protein fritz</fullName>
    </submittedName>
</protein>
<evidence type="ECO:0000256" key="9">
    <source>
        <dbReference type="ARBA" id="ARBA00023069"/>
    </source>
</evidence>
<keyword evidence="11" id="KW-0206">Cytoskeleton</keyword>
<keyword evidence="8" id="KW-0970">Cilium biogenesis/degradation</keyword>
<evidence type="ECO:0000256" key="3">
    <source>
        <dbReference type="ARBA" id="ARBA00006059"/>
    </source>
</evidence>
<evidence type="ECO:0000313" key="14">
    <source>
        <dbReference type="EMBL" id="KPI92688.1"/>
    </source>
</evidence>
<dbReference type="PANTHER" id="PTHR13667">
    <property type="entry name" value="HOMOLOC-13"/>
    <property type="match status" value="1"/>
</dbReference>
<gene>
    <name evidence="14" type="ORF">RR46_13909</name>
</gene>
<evidence type="ECO:0000256" key="12">
    <source>
        <dbReference type="ARBA" id="ARBA00023273"/>
    </source>
</evidence>
<evidence type="ECO:0000256" key="5">
    <source>
        <dbReference type="ARBA" id="ARBA00022490"/>
    </source>
</evidence>
<dbReference type="AlphaFoldDB" id="A0A194PI11"/>
<evidence type="ECO:0000256" key="6">
    <source>
        <dbReference type="ARBA" id="ARBA00022574"/>
    </source>
</evidence>
<reference evidence="14 15" key="1">
    <citation type="journal article" date="2015" name="Nat. Commun.">
        <title>Outbred genome sequencing and CRISPR/Cas9 gene editing in butterflies.</title>
        <authorList>
            <person name="Li X."/>
            <person name="Fan D."/>
            <person name="Zhang W."/>
            <person name="Liu G."/>
            <person name="Zhang L."/>
            <person name="Zhao L."/>
            <person name="Fang X."/>
            <person name="Chen L."/>
            <person name="Dong Y."/>
            <person name="Chen Y."/>
            <person name="Ding Y."/>
            <person name="Zhao R."/>
            <person name="Feng M."/>
            <person name="Zhu Y."/>
            <person name="Feng Y."/>
            <person name="Jiang X."/>
            <person name="Zhu D."/>
            <person name="Xiang H."/>
            <person name="Feng X."/>
            <person name="Li S."/>
            <person name="Wang J."/>
            <person name="Zhang G."/>
            <person name="Kronforst M.R."/>
            <person name="Wang W."/>
        </authorList>
    </citation>
    <scope>NUCLEOTIDE SEQUENCE [LARGE SCALE GENOMIC DNA]</scope>
    <source>
        <strain evidence="14">Ya'a_city_454_Px</strain>
        <tissue evidence="14">Whole body</tissue>
    </source>
</reference>